<comment type="caution">
    <text evidence="2">The sequence shown here is derived from an EMBL/GenBank/DDBJ whole genome shotgun (WGS) entry which is preliminary data.</text>
</comment>
<evidence type="ECO:0000313" key="3">
    <source>
        <dbReference type="Proteomes" id="UP000241890"/>
    </source>
</evidence>
<dbReference type="InParanoid" id="A0A2R5GDI0"/>
<name>A0A2R5GDI0_9STRA</name>
<feature type="chain" id="PRO_5015349374" evidence="1">
    <location>
        <begin position="22"/>
        <end position="220"/>
    </location>
</feature>
<dbReference type="AlphaFoldDB" id="A0A2R5GDI0"/>
<protein>
    <submittedName>
        <fullName evidence="2">Uncharacterized protein</fullName>
    </submittedName>
</protein>
<dbReference type="PROSITE" id="PS51257">
    <property type="entry name" value="PROKAR_LIPOPROTEIN"/>
    <property type="match status" value="1"/>
</dbReference>
<proteinExistence type="predicted"/>
<accession>A0A2R5GDI0</accession>
<feature type="signal peptide" evidence="1">
    <location>
        <begin position="1"/>
        <end position="21"/>
    </location>
</feature>
<evidence type="ECO:0000313" key="2">
    <source>
        <dbReference type="EMBL" id="GBG26693.1"/>
    </source>
</evidence>
<evidence type="ECO:0000256" key="1">
    <source>
        <dbReference type="SAM" id="SignalP"/>
    </source>
</evidence>
<reference evidence="2 3" key="1">
    <citation type="submission" date="2017-12" db="EMBL/GenBank/DDBJ databases">
        <title>Sequencing, de novo assembly and annotation of complete genome of a new Thraustochytrid species, strain FCC1311.</title>
        <authorList>
            <person name="Sedici K."/>
            <person name="Godart F."/>
            <person name="Aiese Cigliano R."/>
            <person name="Sanseverino W."/>
            <person name="Barakat M."/>
            <person name="Ortet P."/>
            <person name="Marechal E."/>
            <person name="Cagnac O."/>
            <person name="Amato A."/>
        </authorList>
    </citation>
    <scope>NUCLEOTIDE SEQUENCE [LARGE SCALE GENOMIC DNA]</scope>
</reference>
<keyword evidence="1" id="KW-0732">Signal</keyword>
<gene>
    <name evidence="2" type="ORF">FCC1311_029142</name>
</gene>
<sequence length="220" mass="22815">MARLAFAAVLAVAGGCGMVNAQDGSAGDACYSLTTHQVTCGVSEATCLASNTDGETPIAYWYEEGSTLNDCCLCCEGCDESAEPDDGSCDLYKDNRINGECEVGPGESAGSCYDSTTHEVYCAVDEATCLSGNTDTEYRFGWYEPGFVSSSPFGDGAGCCHCCGGCNHTDETGTNCTDAYYTDGECGHVGGTSSDLFNSPATRAVMSIVLMIVATVMLSL</sequence>
<dbReference type="EMBL" id="BEYU01000022">
    <property type="protein sequence ID" value="GBG26693.1"/>
    <property type="molecule type" value="Genomic_DNA"/>
</dbReference>
<dbReference type="Proteomes" id="UP000241890">
    <property type="component" value="Unassembled WGS sequence"/>
</dbReference>
<keyword evidence="3" id="KW-1185">Reference proteome</keyword>
<organism evidence="2 3">
    <name type="scientific">Hondaea fermentalgiana</name>
    <dbReference type="NCBI Taxonomy" id="2315210"/>
    <lineage>
        <taxon>Eukaryota</taxon>
        <taxon>Sar</taxon>
        <taxon>Stramenopiles</taxon>
        <taxon>Bigyra</taxon>
        <taxon>Labyrinthulomycetes</taxon>
        <taxon>Thraustochytrida</taxon>
        <taxon>Thraustochytriidae</taxon>
        <taxon>Hondaea</taxon>
    </lineage>
</organism>